<dbReference type="EMBL" id="OD568551">
    <property type="protein sequence ID" value="CAD7447094.1"/>
    <property type="molecule type" value="Genomic_DNA"/>
</dbReference>
<protein>
    <submittedName>
        <fullName evidence="1">Uncharacterized protein</fullName>
    </submittedName>
</protein>
<evidence type="ECO:0000313" key="1">
    <source>
        <dbReference type="EMBL" id="CAD7447094.1"/>
    </source>
</evidence>
<reference evidence="1" key="1">
    <citation type="submission" date="2020-11" db="EMBL/GenBank/DDBJ databases">
        <authorList>
            <person name="Tran Van P."/>
        </authorList>
    </citation>
    <scope>NUCLEOTIDE SEQUENCE</scope>
</reference>
<proteinExistence type="predicted"/>
<gene>
    <name evidence="1" type="ORF">TBIB3V08_LOCUS9411</name>
</gene>
<accession>A0A7R9I4H9</accession>
<organism evidence="1">
    <name type="scientific">Timema bartmani</name>
    <dbReference type="NCBI Taxonomy" id="61472"/>
    <lineage>
        <taxon>Eukaryota</taxon>
        <taxon>Metazoa</taxon>
        <taxon>Ecdysozoa</taxon>
        <taxon>Arthropoda</taxon>
        <taxon>Hexapoda</taxon>
        <taxon>Insecta</taxon>
        <taxon>Pterygota</taxon>
        <taxon>Neoptera</taxon>
        <taxon>Polyneoptera</taxon>
        <taxon>Phasmatodea</taxon>
        <taxon>Timematodea</taxon>
        <taxon>Timematoidea</taxon>
        <taxon>Timematidae</taxon>
        <taxon>Timema</taxon>
    </lineage>
</organism>
<dbReference type="AlphaFoldDB" id="A0A7R9I4H9"/>
<sequence>MAISEIPFNNKTNIKVEVGHTDSSKFARKWYFDPTSTALGLRTIRDCGHLSCPGHVFLYCHQMEQTSGLLYHLHSTPNENLESPRSSNSVGFDLRRAMFDLQGVPDISCQVST</sequence>
<name>A0A7R9I4H9_9NEOP</name>